<feature type="compositionally biased region" description="Basic and acidic residues" evidence="1">
    <location>
        <begin position="449"/>
        <end position="464"/>
    </location>
</feature>
<sequence>MAVEELPDEVIVEILSILPAKSLLRCRLVCKCWLNLISSTKFKLMHLHNFNQLNPRYFVRRLLCVDFPVEECYNVHLDDEAFSLDDSTQIEFPFDRIRESGCFRIVGCCNGVVCLYDVDDNISASWDMVILWNPSITRKLTLTLPIFNPIKSSVVLGFGYDKVSDDFKVVSLTYDWSSFSTRPKVEVYIVKTGFWRKVVFPGDLRCFNIQSAWSQIFSNGCVHWIARDPTPGVSRYSIMTYDVTTELFGEIQLPEFSDEKHLLRVSVVGESLAAIYLHHLGSGSAYVVMVMKEYKNPNSWTMLYSTQYTGLAMWIPLRLRNNGDMIVELENRDMVMFNHNNGRYVYVVRGDEEVCYSNSRTCVDRYEESLALLDVGDSIPNREAMEALMMIQNQGISSISWLNCVPYGCVWYADGTGQNRTGQDRTGQDRCPVFVYKLSPEVAVASRRTSPEREAEAAGRRTSREVAAAGRRTSPEREI</sequence>
<name>A0AA38TCQ5_9ASTR</name>
<dbReference type="Gene3D" id="1.20.1280.50">
    <property type="match status" value="1"/>
</dbReference>
<organism evidence="3 4">
    <name type="scientific">Centaurea solstitialis</name>
    <name type="common">yellow star-thistle</name>
    <dbReference type="NCBI Taxonomy" id="347529"/>
    <lineage>
        <taxon>Eukaryota</taxon>
        <taxon>Viridiplantae</taxon>
        <taxon>Streptophyta</taxon>
        <taxon>Embryophyta</taxon>
        <taxon>Tracheophyta</taxon>
        <taxon>Spermatophyta</taxon>
        <taxon>Magnoliopsida</taxon>
        <taxon>eudicotyledons</taxon>
        <taxon>Gunneridae</taxon>
        <taxon>Pentapetalae</taxon>
        <taxon>asterids</taxon>
        <taxon>campanulids</taxon>
        <taxon>Asterales</taxon>
        <taxon>Asteraceae</taxon>
        <taxon>Carduoideae</taxon>
        <taxon>Cardueae</taxon>
        <taxon>Centaureinae</taxon>
        <taxon>Centaurea</taxon>
    </lineage>
</organism>
<comment type="caution">
    <text evidence="3">The sequence shown here is derived from an EMBL/GenBank/DDBJ whole genome shotgun (WGS) entry which is preliminary data.</text>
</comment>
<dbReference type="InterPro" id="IPR001810">
    <property type="entry name" value="F-box_dom"/>
</dbReference>
<protein>
    <recommendedName>
        <fullName evidence="2">F-box domain-containing protein</fullName>
    </recommendedName>
</protein>
<dbReference type="PANTHER" id="PTHR31672">
    <property type="entry name" value="BNACNNG10540D PROTEIN"/>
    <property type="match status" value="1"/>
</dbReference>
<feature type="region of interest" description="Disordered" evidence="1">
    <location>
        <begin position="445"/>
        <end position="479"/>
    </location>
</feature>
<evidence type="ECO:0000259" key="2">
    <source>
        <dbReference type="PROSITE" id="PS50181"/>
    </source>
</evidence>
<dbReference type="NCBIfam" id="TIGR01640">
    <property type="entry name" value="F_box_assoc_1"/>
    <property type="match status" value="1"/>
</dbReference>
<dbReference type="PANTHER" id="PTHR31672:SF13">
    <property type="entry name" value="F-BOX PROTEIN CPR30-LIKE"/>
    <property type="match status" value="1"/>
</dbReference>
<dbReference type="InterPro" id="IPR036047">
    <property type="entry name" value="F-box-like_dom_sf"/>
</dbReference>
<feature type="domain" description="F-box" evidence="2">
    <location>
        <begin position="1"/>
        <end position="45"/>
    </location>
</feature>
<evidence type="ECO:0000256" key="1">
    <source>
        <dbReference type="SAM" id="MobiDB-lite"/>
    </source>
</evidence>
<evidence type="ECO:0000313" key="3">
    <source>
        <dbReference type="EMBL" id="KAJ9558555.1"/>
    </source>
</evidence>
<dbReference type="Proteomes" id="UP001172457">
    <property type="component" value="Chromosome 3"/>
</dbReference>
<dbReference type="Pfam" id="PF07734">
    <property type="entry name" value="FBA_1"/>
    <property type="match status" value="1"/>
</dbReference>
<dbReference type="InterPro" id="IPR006527">
    <property type="entry name" value="F-box-assoc_dom_typ1"/>
</dbReference>
<dbReference type="PROSITE" id="PS50181">
    <property type="entry name" value="FBOX"/>
    <property type="match status" value="1"/>
</dbReference>
<keyword evidence="4" id="KW-1185">Reference proteome</keyword>
<dbReference type="SUPFAM" id="SSF81383">
    <property type="entry name" value="F-box domain"/>
    <property type="match status" value="1"/>
</dbReference>
<dbReference type="AlphaFoldDB" id="A0AA38TCQ5"/>
<accession>A0AA38TCQ5</accession>
<dbReference type="SMART" id="SM00256">
    <property type="entry name" value="FBOX"/>
    <property type="match status" value="1"/>
</dbReference>
<dbReference type="Pfam" id="PF00646">
    <property type="entry name" value="F-box"/>
    <property type="match status" value="1"/>
</dbReference>
<proteinExistence type="predicted"/>
<dbReference type="CDD" id="cd22157">
    <property type="entry name" value="F-box_AtFBW1-like"/>
    <property type="match status" value="1"/>
</dbReference>
<dbReference type="InterPro" id="IPR050796">
    <property type="entry name" value="SCF_F-box_component"/>
</dbReference>
<evidence type="ECO:0000313" key="4">
    <source>
        <dbReference type="Proteomes" id="UP001172457"/>
    </source>
</evidence>
<reference evidence="3" key="1">
    <citation type="submission" date="2023-03" db="EMBL/GenBank/DDBJ databases">
        <title>Chromosome-scale reference genome and RAD-based genetic map of yellow starthistle (Centaurea solstitialis) reveal putative structural variation and QTLs associated with invader traits.</title>
        <authorList>
            <person name="Reatini B."/>
            <person name="Cang F.A."/>
            <person name="Jiang Q."/>
            <person name="Mckibben M.T.W."/>
            <person name="Barker M.S."/>
            <person name="Rieseberg L.H."/>
            <person name="Dlugosch K.M."/>
        </authorList>
    </citation>
    <scope>NUCLEOTIDE SEQUENCE</scope>
    <source>
        <strain evidence="3">CAN-66</strain>
        <tissue evidence="3">Leaf</tissue>
    </source>
</reference>
<dbReference type="EMBL" id="JARYMX010000003">
    <property type="protein sequence ID" value="KAJ9558555.1"/>
    <property type="molecule type" value="Genomic_DNA"/>
</dbReference>
<dbReference type="InterPro" id="IPR017451">
    <property type="entry name" value="F-box-assoc_interact_dom"/>
</dbReference>
<gene>
    <name evidence="3" type="ORF">OSB04_013169</name>
</gene>